<dbReference type="InterPro" id="IPR036291">
    <property type="entry name" value="NAD(P)-bd_dom_sf"/>
</dbReference>
<dbReference type="Gene3D" id="3.40.50.720">
    <property type="entry name" value="NAD(P)-binding Rossmann-like Domain"/>
    <property type="match status" value="1"/>
</dbReference>
<protein>
    <recommendedName>
        <fullName evidence="1">NAD-dependent epimerase/dehydratase domain-containing protein</fullName>
    </recommendedName>
</protein>
<proteinExistence type="predicted"/>
<sequence>MKVTTSMLRRVVVFGGSGYVGSAIARALTLATTSPAVKATTHTTSSDAAKADAKADASDAVDIVCASRTGAPPSWARDEPWVARARWVKCDALDVAQCRETVRGATAVVTAIGGLPFPWLKAEEIVRTNGATNVIPGRAAMEEGVRRLVVVGASIPPFVPGLASYAEGKAQVEAFARDEFASESNGRRAFILKPAAVSGTRRMGGGVALPLSLVMDPTRAILRACGGALVENAPVPLENVARAAVKAALDDAYGNDGFTMITNKSLIEDFGGEVA</sequence>
<evidence type="ECO:0000313" key="2">
    <source>
        <dbReference type="EMBL" id="CAD8225602.1"/>
    </source>
</evidence>
<accession>A0A7R9T5F6</accession>
<dbReference type="InterPro" id="IPR051207">
    <property type="entry name" value="ComplexI_NDUFA9_subunit"/>
</dbReference>
<dbReference type="InterPro" id="IPR001509">
    <property type="entry name" value="Epimerase_deHydtase"/>
</dbReference>
<feature type="domain" description="NAD-dependent epimerase/dehydratase" evidence="1">
    <location>
        <begin position="11"/>
        <end position="154"/>
    </location>
</feature>
<dbReference type="Pfam" id="PF01370">
    <property type="entry name" value="Epimerase"/>
    <property type="match status" value="1"/>
</dbReference>
<reference evidence="2" key="1">
    <citation type="submission" date="2021-01" db="EMBL/GenBank/DDBJ databases">
        <authorList>
            <person name="Corre E."/>
            <person name="Pelletier E."/>
            <person name="Niang G."/>
            <person name="Scheremetjew M."/>
            <person name="Finn R."/>
            <person name="Kale V."/>
            <person name="Holt S."/>
            <person name="Cochrane G."/>
            <person name="Meng A."/>
            <person name="Brown T."/>
            <person name="Cohen L."/>
        </authorList>
    </citation>
    <scope>NUCLEOTIDE SEQUENCE</scope>
    <source>
        <strain evidence="2">Clade-A-BCC118000</strain>
    </source>
</reference>
<dbReference type="PANTHER" id="PTHR12126">
    <property type="entry name" value="NADH-UBIQUINONE OXIDOREDUCTASE 39 KDA SUBUNIT-RELATED"/>
    <property type="match status" value="1"/>
</dbReference>
<evidence type="ECO:0000259" key="1">
    <source>
        <dbReference type="Pfam" id="PF01370"/>
    </source>
</evidence>
<dbReference type="EMBL" id="HBDX01007376">
    <property type="protein sequence ID" value="CAD8225602.1"/>
    <property type="molecule type" value="Transcribed_RNA"/>
</dbReference>
<gene>
    <name evidence="2" type="ORF">OLUC0939_LOCUS6342</name>
</gene>
<dbReference type="SUPFAM" id="SSF51735">
    <property type="entry name" value="NAD(P)-binding Rossmann-fold domains"/>
    <property type="match status" value="1"/>
</dbReference>
<organism evidence="2">
    <name type="scientific">Ostreococcus sp. 'lucimarinus'</name>
    <dbReference type="NCBI Taxonomy" id="242159"/>
    <lineage>
        <taxon>Eukaryota</taxon>
        <taxon>Viridiplantae</taxon>
        <taxon>Chlorophyta</taxon>
        <taxon>Mamiellophyceae</taxon>
        <taxon>Mamiellales</taxon>
        <taxon>Bathycoccaceae</taxon>
        <taxon>Ostreococcus</taxon>
    </lineage>
</organism>
<dbReference type="PANTHER" id="PTHR12126:SF16">
    <property type="entry name" value="MIOREX COMPLEX COMPONENT 2"/>
    <property type="match status" value="1"/>
</dbReference>
<dbReference type="GO" id="GO:0044877">
    <property type="term" value="F:protein-containing complex binding"/>
    <property type="evidence" value="ECO:0007669"/>
    <property type="project" value="TreeGrafter"/>
</dbReference>
<dbReference type="GO" id="GO:0005739">
    <property type="term" value="C:mitochondrion"/>
    <property type="evidence" value="ECO:0007669"/>
    <property type="project" value="TreeGrafter"/>
</dbReference>
<name>A0A7R9T5F6_9CHLO</name>
<dbReference type="AlphaFoldDB" id="A0A7R9T5F6"/>